<protein>
    <submittedName>
        <fullName evidence="1">Uncharacterized protein</fullName>
    </submittedName>
</protein>
<dbReference type="AlphaFoldDB" id="A0A7X3FXC5"/>
<dbReference type="RefSeq" id="WP_156403834.1">
    <property type="nucleotide sequence ID" value="NZ_WSES01000002.1"/>
</dbReference>
<sequence>MKRVHNHPVYLLRPAKTGLTVGILLAAAGLCVSGCSPQDKKLKASDDIKALQQLVDLPADLKSARWEMFGTPEYDGGVPGHTDYMTLVAEIEPLTHTDGFTRGTNDKLIYIVPEAARPWLSNQFRTMLEKNRNANINLTTAGGCHEYDTEIKGSGRKVSGFSCKKSGKILVYLSIF</sequence>
<dbReference type="Proteomes" id="UP000443353">
    <property type="component" value="Unassembled WGS sequence"/>
</dbReference>
<evidence type="ECO:0000313" key="2">
    <source>
        <dbReference type="Proteomes" id="UP000443353"/>
    </source>
</evidence>
<name>A0A7X3FXC5_9BURK</name>
<comment type="caution">
    <text evidence="1">The sequence shown here is derived from an EMBL/GenBank/DDBJ whole genome shotgun (WGS) entry which is preliminary data.</text>
</comment>
<proteinExistence type="predicted"/>
<gene>
    <name evidence="1" type="ORF">GPY61_06895</name>
</gene>
<accession>A0A7X3FXC5</accession>
<evidence type="ECO:0000313" key="1">
    <source>
        <dbReference type="EMBL" id="MVW59653.1"/>
    </source>
</evidence>
<reference evidence="1 2" key="1">
    <citation type="submission" date="2019-12" db="EMBL/GenBank/DDBJ databases">
        <authorList>
            <person name="Li C."/>
            <person name="Zhao J."/>
        </authorList>
    </citation>
    <scope>NUCLEOTIDE SEQUENCE [LARGE SCALE GENOMIC DNA]</scope>
    <source>
        <strain evidence="1 2">NEAU-DD11</strain>
    </source>
</reference>
<keyword evidence="2" id="KW-1185">Reference proteome</keyword>
<organism evidence="1 2">
    <name type="scientific">Massilia cellulosiltytica</name>
    <dbReference type="NCBI Taxonomy" id="2683234"/>
    <lineage>
        <taxon>Bacteria</taxon>
        <taxon>Pseudomonadati</taxon>
        <taxon>Pseudomonadota</taxon>
        <taxon>Betaproteobacteria</taxon>
        <taxon>Burkholderiales</taxon>
        <taxon>Oxalobacteraceae</taxon>
        <taxon>Telluria group</taxon>
        <taxon>Massilia</taxon>
    </lineage>
</organism>
<dbReference type="EMBL" id="WSES01000002">
    <property type="protein sequence ID" value="MVW59653.1"/>
    <property type="molecule type" value="Genomic_DNA"/>
</dbReference>